<protein>
    <recommendedName>
        <fullName evidence="3">Flagellar assembly protein H</fullName>
    </recommendedName>
</protein>
<proteinExistence type="predicted"/>
<dbReference type="EMBL" id="FMSV02000556">
    <property type="protein sequence ID" value="SEH08820.1"/>
    <property type="molecule type" value="Genomic_DNA"/>
</dbReference>
<gene>
    <name evidence="1" type="ORF">MBHS_04713</name>
</gene>
<dbReference type="Proteomes" id="UP000236724">
    <property type="component" value="Unassembled WGS sequence"/>
</dbReference>
<dbReference type="AlphaFoldDB" id="A0A1H6FFH4"/>
<evidence type="ECO:0008006" key="3">
    <source>
        <dbReference type="Google" id="ProtNLM"/>
    </source>
</evidence>
<reference evidence="1 2" key="1">
    <citation type="submission" date="2016-10" db="EMBL/GenBank/DDBJ databases">
        <authorList>
            <person name="de Groot N.N."/>
        </authorList>
    </citation>
    <scope>NUCLEOTIDE SEQUENCE [LARGE SCALE GENOMIC DNA]</scope>
    <source>
        <strain evidence="1">MBHS1</strain>
    </source>
</reference>
<evidence type="ECO:0000313" key="1">
    <source>
        <dbReference type="EMBL" id="SEH08820.1"/>
    </source>
</evidence>
<accession>A0A1H6FFH4</accession>
<keyword evidence="2" id="KW-1185">Reference proteome</keyword>
<organism evidence="1 2">
    <name type="scientific">Candidatus Venteria ishoeyi</name>
    <dbReference type="NCBI Taxonomy" id="1899563"/>
    <lineage>
        <taxon>Bacteria</taxon>
        <taxon>Pseudomonadati</taxon>
        <taxon>Pseudomonadota</taxon>
        <taxon>Gammaproteobacteria</taxon>
        <taxon>Thiotrichales</taxon>
        <taxon>Thiotrichaceae</taxon>
        <taxon>Venteria</taxon>
    </lineage>
</organism>
<name>A0A1H6FFH4_9GAMM</name>
<sequence length="105" mass="11759">MINEANLSEEELELQHKKRDWIYIQKNAMLKAEKLGVKQGITQGIEKGLKQSIEQGIEQGVEQTTLNIVRNAHQIGLPLSTIEEISGLPEKQITGLLKADADKQK</sequence>
<dbReference type="RefSeq" id="WP_103922330.1">
    <property type="nucleotide sequence ID" value="NZ_FMSV02000556.1"/>
</dbReference>
<evidence type="ECO:0000313" key="2">
    <source>
        <dbReference type="Proteomes" id="UP000236724"/>
    </source>
</evidence>